<sequence>MTDVCGLSRESKCGQNSSKVTKDNDGFIFLIICLFFFFIIKNSQITCVWNDQNALENVIRDAARPNTASHAYSFATSAARSVCVCPLATMATRLCALATTIGRPRKEDLNALKHAALRFQNLFLFIVTYFKFRFVVLSSQPL</sequence>
<keyword evidence="3" id="KW-1185">Reference proteome</keyword>
<proteinExistence type="predicted"/>
<keyword evidence="1" id="KW-0812">Transmembrane</keyword>
<organism evidence="2 3">
    <name type="scientific">Citrus x changshan-huyou</name>
    <dbReference type="NCBI Taxonomy" id="2935761"/>
    <lineage>
        <taxon>Eukaryota</taxon>
        <taxon>Viridiplantae</taxon>
        <taxon>Streptophyta</taxon>
        <taxon>Embryophyta</taxon>
        <taxon>Tracheophyta</taxon>
        <taxon>Spermatophyta</taxon>
        <taxon>Magnoliopsida</taxon>
        <taxon>eudicotyledons</taxon>
        <taxon>Gunneridae</taxon>
        <taxon>Pentapetalae</taxon>
        <taxon>rosids</taxon>
        <taxon>malvids</taxon>
        <taxon>Sapindales</taxon>
        <taxon>Rutaceae</taxon>
        <taxon>Aurantioideae</taxon>
        <taxon>Citrus</taxon>
    </lineage>
</organism>
<accession>A0AAP0M2D7</accession>
<dbReference type="EMBL" id="JBCGBO010000006">
    <property type="protein sequence ID" value="KAK9194822.1"/>
    <property type="molecule type" value="Genomic_DNA"/>
</dbReference>
<protein>
    <submittedName>
        <fullName evidence="2">Uncharacterized protein</fullName>
    </submittedName>
</protein>
<gene>
    <name evidence="2" type="ORF">WN944_005529</name>
</gene>
<evidence type="ECO:0000256" key="1">
    <source>
        <dbReference type="SAM" id="Phobius"/>
    </source>
</evidence>
<feature type="transmembrane region" description="Helical" evidence="1">
    <location>
        <begin position="115"/>
        <end position="132"/>
    </location>
</feature>
<comment type="caution">
    <text evidence="2">The sequence shown here is derived from an EMBL/GenBank/DDBJ whole genome shotgun (WGS) entry which is preliminary data.</text>
</comment>
<keyword evidence="1" id="KW-1133">Transmembrane helix</keyword>
<dbReference type="AlphaFoldDB" id="A0AAP0M2D7"/>
<evidence type="ECO:0000313" key="3">
    <source>
        <dbReference type="Proteomes" id="UP001428341"/>
    </source>
</evidence>
<feature type="transmembrane region" description="Helical" evidence="1">
    <location>
        <begin position="26"/>
        <end position="43"/>
    </location>
</feature>
<name>A0AAP0M2D7_9ROSI</name>
<evidence type="ECO:0000313" key="2">
    <source>
        <dbReference type="EMBL" id="KAK9194822.1"/>
    </source>
</evidence>
<dbReference type="Proteomes" id="UP001428341">
    <property type="component" value="Unassembled WGS sequence"/>
</dbReference>
<reference evidence="2 3" key="1">
    <citation type="submission" date="2024-05" db="EMBL/GenBank/DDBJ databases">
        <title>Haplotype-resolved chromosome-level genome assembly of Huyou (Citrus changshanensis).</title>
        <authorList>
            <person name="Miao C."/>
            <person name="Chen W."/>
            <person name="Wu Y."/>
            <person name="Wang L."/>
            <person name="Zhao S."/>
            <person name="Grierson D."/>
            <person name="Xu C."/>
            <person name="Chen K."/>
        </authorList>
    </citation>
    <scope>NUCLEOTIDE SEQUENCE [LARGE SCALE GENOMIC DNA]</scope>
    <source>
        <strain evidence="2">01-14</strain>
        <tissue evidence="2">Leaf</tissue>
    </source>
</reference>
<keyword evidence="1" id="KW-0472">Membrane</keyword>